<evidence type="ECO:0000256" key="2">
    <source>
        <dbReference type="ARBA" id="ARBA00022475"/>
    </source>
</evidence>
<sequence>MSETTRKPNFSPASKKTIEGESTRFFTFFNVILTLIGLTFLELILIILPFHEYVLLTGLIVLSIIKFGLVIWYFMHLRWDQIFLTALFMLGLILASGTVAALYLLFPAGESAANKEAPAAQSGAH</sequence>
<protein>
    <recommendedName>
        <fullName evidence="9">Cytochrome C oxidase subunit IV</fullName>
    </recommendedName>
</protein>
<comment type="caution">
    <text evidence="7">The sequence shown here is derived from an EMBL/GenBank/DDBJ whole genome shotgun (WGS) entry which is preliminary data.</text>
</comment>
<proteinExistence type="predicted"/>
<name>A0A317ZEH9_9BACT</name>
<dbReference type="Proteomes" id="UP000247099">
    <property type="component" value="Unassembled WGS sequence"/>
</dbReference>
<dbReference type="EMBL" id="QHJQ01000011">
    <property type="protein sequence ID" value="PXA03152.1"/>
    <property type="molecule type" value="Genomic_DNA"/>
</dbReference>
<evidence type="ECO:0000256" key="4">
    <source>
        <dbReference type="ARBA" id="ARBA00022989"/>
    </source>
</evidence>
<accession>A0A317ZEH9</accession>
<dbReference type="OrthoDB" id="194765at2"/>
<keyword evidence="5 6" id="KW-0472">Membrane</keyword>
<evidence type="ECO:0000256" key="6">
    <source>
        <dbReference type="SAM" id="Phobius"/>
    </source>
</evidence>
<evidence type="ECO:0000313" key="8">
    <source>
        <dbReference type="Proteomes" id="UP000247099"/>
    </source>
</evidence>
<feature type="transmembrane region" description="Helical" evidence="6">
    <location>
        <begin position="82"/>
        <end position="106"/>
    </location>
</feature>
<keyword evidence="4 6" id="KW-1133">Transmembrane helix</keyword>
<evidence type="ECO:0000313" key="7">
    <source>
        <dbReference type="EMBL" id="PXA03152.1"/>
    </source>
</evidence>
<evidence type="ECO:0008006" key="9">
    <source>
        <dbReference type="Google" id="ProtNLM"/>
    </source>
</evidence>
<evidence type="ECO:0000256" key="5">
    <source>
        <dbReference type="ARBA" id="ARBA00023136"/>
    </source>
</evidence>
<dbReference type="AlphaFoldDB" id="A0A317ZEH9"/>
<feature type="transmembrane region" description="Helical" evidence="6">
    <location>
        <begin position="25"/>
        <end position="47"/>
    </location>
</feature>
<dbReference type="GO" id="GO:0005886">
    <property type="term" value="C:plasma membrane"/>
    <property type="evidence" value="ECO:0007669"/>
    <property type="project" value="UniProtKB-SubCell"/>
</dbReference>
<dbReference type="Pfam" id="PF03626">
    <property type="entry name" value="COX4_pro"/>
    <property type="match status" value="1"/>
</dbReference>
<comment type="subcellular location">
    <subcellularLocation>
        <location evidence="1">Cell membrane</location>
        <topology evidence="1">Multi-pass membrane protein</topology>
    </subcellularLocation>
</comment>
<keyword evidence="3 6" id="KW-0812">Transmembrane</keyword>
<dbReference type="RefSeq" id="WP_110131908.1">
    <property type="nucleotide sequence ID" value="NZ_QHJQ01000011.1"/>
</dbReference>
<keyword evidence="8" id="KW-1185">Reference proteome</keyword>
<organism evidence="7 8">
    <name type="scientific">Coraliomargarita sinensis</name>
    <dbReference type="NCBI Taxonomy" id="2174842"/>
    <lineage>
        <taxon>Bacteria</taxon>
        <taxon>Pseudomonadati</taxon>
        <taxon>Verrucomicrobiota</taxon>
        <taxon>Opitutia</taxon>
        <taxon>Puniceicoccales</taxon>
        <taxon>Coraliomargaritaceae</taxon>
        <taxon>Coraliomargarita</taxon>
    </lineage>
</organism>
<keyword evidence="2" id="KW-1003">Cell membrane</keyword>
<dbReference type="InterPro" id="IPR005171">
    <property type="entry name" value="Cyt_c_oxidase_su4_prok"/>
</dbReference>
<reference evidence="7 8" key="1">
    <citation type="submission" date="2018-05" db="EMBL/GenBank/DDBJ databases">
        <title>Coraliomargarita sinensis sp. nov., isolated from a marine solar saltern.</title>
        <authorList>
            <person name="Zhou L.Y."/>
        </authorList>
    </citation>
    <scope>NUCLEOTIDE SEQUENCE [LARGE SCALE GENOMIC DNA]</scope>
    <source>
        <strain evidence="7 8">WN38</strain>
    </source>
</reference>
<gene>
    <name evidence="7" type="ORF">DDZ13_13075</name>
</gene>
<feature type="transmembrane region" description="Helical" evidence="6">
    <location>
        <begin position="53"/>
        <end position="75"/>
    </location>
</feature>
<evidence type="ECO:0000256" key="1">
    <source>
        <dbReference type="ARBA" id="ARBA00004651"/>
    </source>
</evidence>
<dbReference type="InParanoid" id="A0A317ZEH9"/>
<evidence type="ECO:0000256" key="3">
    <source>
        <dbReference type="ARBA" id="ARBA00022692"/>
    </source>
</evidence>